<dbReference type="Proteomes" id="UP001060085">
    <property type="component" value="Linkage Group LG03"/>
</dbReference>
<evidence type="ECO:0000313" key="2">
    <source>
        <dbReference type="Proteomes" id="UP001060085"/>
    </source>
</evidence>
<dbReference type="EMBL" id="CM044703">
    <property type="protein sequence ID" value="KAI5672254.1"/>
    <property type="molecule type" value="Genomic_DNA"/>
</dbReference>
<proteinExistence type="predicted"/>
<sequence>MPILEGNAMVKQVEVVEVVLQHFNIPLFGPNDHIGIDRILNEEGKLIRGGQEEDSENSEEEEEEEGNEPEESVSKMKVERIRRETRRKKRQEERKKCNHQWTRLK</sequence>
<evidence type="ECO:0000313" key="1">
    <source>
        <dbReference type="EMBL" id="KAI5672254.1"/>
    </source>
</evidence>
<keyword evidence="2" id="KW-1185">Reference proteome</keyword>
<accession>A0ACC0BHY5</accession>
<name>A0ACC0BHY5_CATRO</name>
<protein>
    <submittedName>
        <fullName evidence="1">Uncharacterized protein</fullName>
    </submittedName>
</protein>
<organism evidence="1 2">
    <name type="scientific">Catharanthus roseus</name>
    <name type="common">Madagascar periwinkle</name>
    <name type="synonym">Vinca rosea</name>
    <dbReference type="NCBI Taxonomy" id="4058"/>
    <lineage>
        <taxon>Eukaryota</taxon>
        <taxon>Viridiplantae</taxon>
        <taxon>Streptophyta</taxon>
        <taxon>Embryophyta</taxon>
        <taxon>Tracheophyta</taxon>
        <taxon>Spermatophyta</taxon>
        <taxon>Magnoliopsida</taxon>
        <taxon>eudicotyledons</taxon>
        <taxon>Gunneridae</taxon>
        <taxon>Pentapetalae</taxon>
        <taxon>asterids</taxon>
        <taxon>lamiids</taxon>
        <taxon>Gentianales</taxon>
        <taxon>Apocynaceae</taxon>
        <taxon>Rauvolfioideae</taxon>
        <taxon>Vinceae</taxon>
        <taxon>Catharanthinae</taxon>
        <taxon>Catharanthus</taxon>
    </lineage>
</organism>
<comment type="caution">
    <text evidence="1">The sequence shown here is derived from an EMBL/GenBank/DDBJ whole genome shotgun (WGS) entry which is preliminary data.</text>
</comment>
<reference evidence="2" key="1">
    <citation type="journal article" date="2023" name="Nat. Plants">
        <title>Single-cell RNA sequencing provides a high-resolution roadmap for understanding the multicellular compartmentation of specialized metabolism.</title>
        <authorList>
            <person name="Sun S."/>
            <person name="Shen X."/>
            <person name="Li Y."/>
            <person name="Li Y."/>
            <person name="Wang S."/>
            <person name="Li R."/>
            <person name="Zhang H."/>
            <person name="Shen G."/>
            <person name="Guo B."/>
            <person name="Wei J."/>
            <person name="Xu J."/>
            <person name="St-Pierre B."/>
            <person name="Chen S."/>
            <person name="Sun C."/>
        </authorList>
    </citation>
    <scope>NUCLEOTIDE SEQUENCE [LARGE SCALE GENOMIC DNA]</scope>
</reference>
<gene>
    <name evidence="1" type="ORF">M9H77_12618</name>
</gene>